<comment type="subunit">
    <text evidence="8">The ABC transporter complex is composed of one ATP-binding protein (MglA), two transmembrane proteins (MglC) and a solute-binding protein (MglB).</text>
</comment>
<organism evidence="11 12">
    <name type="scientific">Clostridium neonatale</name>
    <dbReference type="NCBI Taxonomy" id="137838"/>
    <lineage>
        <taxon>Bacteria</taxon>
        <taxon>Bacillati</taxon>
        <taxon>Bacillota</taxon>
        <taxon>Clostridia</taxon>
        <taxon>Eubacteriales</taxon>
        <taxon>Clostridiaceae</taxon>
        <taxon>Clostridium</taxon>
    </lineage>
</organism>
<protein>
    <recommendedName>
        <fullName evidence="9">D-galactose/methyl-galactoside binding periplasmic protein MglB</fullName>
    </recommendedName>
</protein>
<evidence type="ECO:0000256" key="3">
    <source>
        <dbReference type="ARBA" id="ARBA00022597"/>
    </source>
</evidence>
<sequence length="356" mass="40422">MSYYVKRITSIILIIFISNFYIGCSSIKSKLNKSDAKKIKIGVTLFDQNDPFILSLGKQIESIAREKEGSSEYEITVNIVDGAKSVITQYEQVDNFIERDYDVICISMFDRTTASAIIDKCKKADIPVVFFNSEPVEEDMNLWDKVYYVGGKSEESGKMQAEIISNFYKKDPYRVDKNKDGKIQYVILEGDPEHQDALIRTEYCIKTMISEGIEVEKVGDDIANWQSSQAYEKMTRWLDEYDNTIEAVFCNNDAMALGAIKALENSNISADEMPVIVGADGIFDILPYIKNNIMLGTVFNNYKQQGKYIFDIAYELATNGNVNAISELKNKKSIKVSYTKITADNVDEYMGKNNFK</sequence>
<evidence type="ECO:0000256" key="5">
    <source>
        <dbReference type="ARBA" id="ARBA00022729"/>
    </source>
</evidence>
<evidence type="ECO:0000256" key="8">
    <source>
        <dbReference type="ARBA" id="ARBA00034323"/>
    </source>
</evidence>
<keyword evidence="7" id="KW-0106">Calcium</keyword>
<keyword evidence="2" id="KW-0813">Transport</keyword>
<evidence type="ECO:0000256" key="7">
    <source>
        <dbReference type="ARBA" id="ARBA00022837"/>
    </source>
</evidence>
<dbReference type="EMBL" id="PDCJ01000001">
    <property type="protein sequence ID" value="PEG32325.1"/>
    <property type="molecule type" value="Genomic_DNA"/>
</dbReference>
<reference evidence="11 12" key="1">
    <citation type="submission" date="2017-10" db="EMBL/GenBank/DDBJ databases">
        <title>Effective Description of Clostridium neonatale sp. nov. linked to necrotizing enterocolitis in neonates and a clarification of species assignable to the genus Clostridium (Prazmowski 1880) emend. Lawson and Rainey 2016.</title>
        <authorList>
            <person name="Bernard K."/>
            <person name="Burdz T."/>
            <person name="Wiebe D."/>
            <person name="Balcewich B."/>
            <person name="Alfa M."/>
            <person name="Bernier A.-M."/>
        </authorList>
    </citation>
    <scope>NUCLEOTIDE SEQUENCE [LARGE SCALE GENOMIC DNA]</scope>
    <source>
        <strain evidence="11 12">LCDC99A005</strain>
    </source>
</reference>
<dbReference type="InterPro" id="IPR025997">
    <property type="entry name" value="SBP_2_dom"/>
</dbReference>
<proteinExistence type="predicted"/>
<evidence type="ECO:0000313" key="11">
    <source>
        <dbReference type="EMBL" id="PEG32325.1"/>
    </source>
</evidence>
<dbReference type="PANTHER" id="PTHR30036:SF2">
    <property type="entry name" value="D-GALACTOSE_METHYL-GALACTOSIDE BINDING PERIPLASMIC PROTEIN MGLB"/>
    <property type="match status" value="1"/>
</dbReference>
<feature type="domain" description="Periplasmic binding protein" evidence="10">
    <location>
        <begin position="41"/>
        <end position="318"/>
    </location>
</feature>
<evidence type="ECO:0000313" key="12">
    <source>
        <dbReference type="Proteomes" id="UP000220840"/>
    </source>
</evidence>
<dbReference type="Pfam" id="PF13407">
    <property type="entry name" value="Peripla_BP_4"/>
    <property type="match status" value="1"/>
</dbReference>
<dbReference type="PANTHER" id="PTHR30036">
    <property type="entry name" value="D-XYLOSE-BINDING PERIPLASMIC PROTEIN"/>
    <property type="match status" value="1"/>
</dbReference>
<gene>
    <name evidence="11" type="ORF">CQ394_11710</name>
</gene>
<evidence type="ECO:0000256" key="9">
    <source>
        <dbReference type="ARBA" id="ARBA00034344"/>
    </source>
</evidence>
<dbReference type="GO" id="GO:0030288">
    <property type="term" value="C:outer membrane-bounded periplasmic space"/>
    <property type="evidence" value="ECO:0007669"/>
    <property type="project" value="TreeGrafter"/>
</dbReference>
<evidence type="ECO:0000256" key="2">
    <source>
        <dbReference type="ARBA" id="ARBA00022448"/>
    </source>
</evidence>
<keyword evidence="3" id="KW-0762">Sugar transport</keyword>
<dbReference type="InterPro" id="IPR050555">
    <property type="entry name" value="Bact_Solute-Bind_Prot2"/>
</dbReference>
<dbReference type="STRING" id="137838.GCA_001458595_03833"/>
<name>A0A2A7MKU9_9CLOT</name>
<dbReference type="OrthoDB" id="9769193at2"/>
<accession>A0A2A7MKU9</accession>
<comment type="subcellular location">
    <subcellularLocation>
        <location evidence="1">Cell envelope</location>
    </subcellularLocation>
</comment>
<dbReference type="AlphaFoldDB" id="A0A2A7MKU9"/>
<keyword evidence="5" id="KW-0732">Signal</keyword>
<dbReference type="InterPro" id="IPR028082">
    <property type="entry name" value="Peripla_BP_I"/>
</dbReference>
<keyword evidence="6" id="KW-0574">Periplasm</keyword>
<dbReference type="InterPro" id="IPR044085">
    <property type="entry name" value="MglB-like_PBP1"/>
</dbReference>
<comment type="caution">
    <text evidence="11">The sequence shown here is derived from an EMBL/GenBank/DDBJ whole genome shotgun (WGS) entry which is preliminary data.</text>
</comment>
<evidence type="ECO:0000256" key="6">
    <source>
        <dbReference type="ARBA" id="ARBA00022764"/>
    </source>
</evidence>
<dbReference type="GO" id="GO:0046872">
    <property type="term" value="F:metal ion binding"/>
    <property type="evidence" value="ECO:0007669"/>
    <property type="project" value="UniProtKB-KW"/>
</dbReference>
<evidence type="ECO:0000256" key="1">
    <source>
        <dbReference type="ARBA" id="ARBA00004196"/>
    </source>
</evidence>
<dbReference type="SUPFAM" id="SSF53822">
    <property type="entry name" value="Periplasmic binding protein-like I"/>
    <property type="match status" value="1"/>
</dbReference>
<dbReference type="Gene3D" id="3.40.50.2300">
    <property type="match status" value="2"/>
</dbReference>
<dbReference type="Proteomes" id="UP000220840">
    <property type="component" value="Unassembled WGS sequence"/>
</dbReference>
<dbReference type="GO" id="GO:0030246">
    <property type="term" value="F:carbohydrate binding"/>
    <property type="evidence" value="ECO:0007669"/>
    <property type="project" value="InterPro"/>
</dbReference>
<dbReference type="RefSeq" id="WP_058296469.1">
    <property type="nucleotide sequence ID" value="NZ_CAMRXG010000019.1"/>
</dbReference>
<keyword evidence="4" id="KW-0479">Metal-binding</keyword>
<evidence type="ECO:0000259" key="10">
    <source>
        <dbReference type="Pfam" id="PF13407"/>
    </source>
</evidence>
<dbReference type="CDD" id="cd01539">
    <property type="entry name" value="PBP1_GGBP"/>
    <property type="match status" value="1"/>
</dbReference>
<keyword evidence="12" id="KW-1185">Reference proteome</keyword>
<evidence type="ECO:0000256" key="4">
    <source>
        <dbReference type="ARBA" id="ARBA00022723"/>
    </source>
</evidence>